<accession>A0ABD3JCG6</accession>
<dbReference type="Proteomes" id="UP001634007">
    <property type="component" value="Unassembled WGS sequence"/>
</dbReference>
<reference evidence="2 3" key="1">
    <citation type="submission" date="2024-11" db="EMBL/GenBank/DDBJ databases">
        <title>Chromosome-level genome assembly of Eucalyptus globulus Labill. provides insights into its genome evolution.</title>
        <authorList>
            <person name="Li X."/>
        </authorList>
    </citation>
    <scope>NUCLEOTIDE SEQUENCE [LARGE SCALE GENOMIC DNA]</scope>
    <source>
        <strain evidence="2">CL2024</strain>
        <tissue evidence="2">Fresh tender leaves</tissue>
    </source>
</reference>
<evidence type="ECO:0000259" key="1">
    <source>
        <dbReference type="PROSITE" id="PS50053"/>
    </source>
</evidence>
<proteinExistence type="predicted"/>
<feature type="domain" description="Ubiquitin-like" evidence="1">
    <location>
        <begin position="13"/>
        <end position="88"/>
    </location>
</feature>
<dbReference type="Gene3D" id="3.10.20.90">
    <property type="entry name" value="Phosphatidylinositol 3-kinase Catalytic Subunit, Chain A, domain 1"/>
    <property type="match status" value="1"/>
</dbReference>
<sequence>MAAPITSIGTERIDVRVRGQDDRILYFKINRTARLSRLFNIYCERRQLDVQTVQFLYEGNRITGNQTPQALGLEDGAELCAFVHQTGGGRQQHGHLISC</sequence>
<dbReference type="EMBL" id="JBJKBG010000008">
    <property type="protein sequence ID" value="KAL3724573.1"/>
    <property type="molecule type" value="Genomic_DNA"/>
</dbReference>
<dbReference type="InterPro" id="IPR029071">
    <property type="entry name" value="Ubiquitin-like_domsf"/>
</dbReference>
<dbReference type="AlphaFoldDB" id="A0ABD3JCG6"/>
<dbReference type="PROSITE" id="PS50053">
    <property type="entry name" value="UBIQUITIN_2"/>
    <property type="match status" value="1"/>
</dbReference>
<evidence type="ECO:0000313" key="3">
    <source>
        <dbReference type="Proteomes" id="UP001634007"/>
    </source>
</evidence>
<dbReference type="Pfam" id="PF11976">
    <property type="entry name" value="Rad60-SLD"/>
    <property type="match status" value="1"/>
</dbReference>
<evidence type="ECO:0000313" key="2">
    <source>
        <dbReference type="EMBL" id="KAL3724573.1"/>
    </source>
</evidence>
<name>A0ABD3JCG6_EUCGL</name>
<comment type="caution">
    <text evidence="2">The sequence shown here is derived from an EMBL/GenBank/DDBJ whole genome shotgun (WGS) entry which is preliminary data.</text>
</comment>
<dbReference type="InterPro" id="IPR000626">
    <property type="entry name" value="Ubiquitin-like_dom"/>
</dbReference>
<keyword evidence="3" id="KW-1185">Reference proteome</keyword>
<dbReference type="PANTHER" id="PTHR10562">
    <property type="entry name" value="SMALL UBIQUITIN-RELATED MODIFIER"/>
    <property type="match status" value="1"/>
</dbReference>
<organism evidence="2 3">
    <name type="scientific">Eucalyptus globulus</name>
    <name type="common">Tasmanian blue gum</name>
    <dbReference type="NCBI Taxonomy" id="34317"/>
    <lineage>
        <taxon>Eukaryota</taxon>
        <taxon>Viridiplantae</taxon>
        <taxon>Streptophyta</taxon>
        <taxon>Embryophyta</taxon>
        <taxon>Tracheophyta</taxon>
        <taxon>Spermatophyta</taxon>
        <taxon>Magnoliopsida</taxon>
        <taxon>eudicotyledons</taxon>
        <taxon>Gunneridae</taxon>
        <taxon>Pentapetalae</taxon>
        <taxon>rosids</taxon>
        <taxon>malvids</taxon>
        <taxon>Myrtales</taxon>
        <taxon>Myrtaceae</taxon>
        <taxon>Myrtoideae</taxon>
        <taxon>Eucalypteae</taxon>
        <taxon>Eucalyptus</taxon>
    </lineage>
</organism>
<gene>
    <name evidence="2" type="ORF">ACJRO7_029703</name>
</gene>
<dbReference type="SUPFAM" id="SSF54236">
    <property type="entry name" value="Ubiquitin-like"/>
    <property type="match status" value="1"/>
</dbReference>
<protein>
    <recommendedName>
        <fullName evidence="1">Ubiquitin-like domain-containing protein</fullName>
    </recommendedName>
</protein>
<dbReference type="InterPro" id="IPR022617">
    <property type="entry name" value="Rad60/SUMO-like_dom"/>
</dbReference>